<reference evidence="1 2" key="1">
    <citation type="submission" date="2018-11" db="EMBL/GenBank/DDBJ databases">
        <authorList>
            <consortium name="Pathogen Informatics"/>
        </authorList>
    </citation>
    <scope>NUCLEOTIDE SEQUENCE [LARGE SCALE GENOMIC DNA]</scope>
</reference>
<protein>
    <submittedName>
        <fullName evidence="1">Uncharacterized protein</fullName>
    </submittedName>
</protein>
<dbReference type="OrthoDB" id="5797993at2759"/>
<organism evidence="1 2">
    <name type="scientific">Strongylus vulgaris</name>
    <name type="common">Blood worm</name>
    <dbReference type="NCBI Taxonomy" id="40348"/>
    <lineage>
        <taxon>Eukaryota</taxon>
        <taxon>Metazoa</taxon>
        <taxon>Ecdysozoa</taxon>
        <taxon>Nematoda</taxon>
        <taxon>Chromadorea</taxon>
        <taxon>Rhabditida</taxon>
        <taxon>Rhabditina</taxon>
        <taxon>Rhabditomorpha</taxon>
        <taxon>Strongyloidea</taxon>
        <taxon>Strongylidae</taxon>
        <taxon>Strongylus</taxon>
    </lineage>
</organism>
<accession>A0A3P7INV6</accession>
<evidence type="ECO:0000313" key="1">
    <source>
        <dbReference type="EMBL" id="VDM66097.1"/>
    </source>
</evidence>
<proteinExistence type="predicted"/>
<gene>
    <name evidence="1" type="ORF">SVUK_LOCUS1095</name>
</gene>
<name>A0A3P7INV6_STRVU</name>
<sequence>MRADLILSQEAYEDCRVLPKTQRAAAGQEGSIENRHISGKTANLICPPNVVSCLTNAIVDGNIIHEEAVKSRGNGEQNFTIPDAIHAYVVGFFDHVQEIDFCSVPGPLNTELPFYIWSVIKR</sequence>
<evidence type="ECO:0000313" key="2">
    <source>
        <dbReference type="Proteomes" id="UP000270094"/>
    </source>
</evidence>
<dbReference type="Proteomes" id="UP000270094">
    <property type="component" value="Unassembled WGS sequence"/>
</dbReference>
<dbReference type="EMBL" id="UYYB01002046">
    <property type="protein sequence ID" value="VDM66097.1"/>
    <property type="molecule type" value="Genomic_DNA"/>
</dbReference>
<dbReference type="AlphaFoldDB" id="A0A3P7INV6"/>
<keyword evidence="2" id="KW-1185">Reference proteome</keyword>